<name>A0ABS2GU87_9BURK</name>
<accession>A0ABS2GU87</accession>
<dbReference type="EMBL" id="JACJKX010000012">
    <property type="protein sequence ID" value="MBM6929001.1"/>
    <property type="molecule type" value="Genomic_DNA"/>
</dbReference>
<gene>
    <name evidence="2" type="ORF">H5985_06950</name>
</gene>
<keyword evidence="1" id="KW-1133">Transmembrane helix</keyword>
<reference evidence="2 3" key="1">
    <citation type="journal article" date="2021" name="Sci. Rep.">
        <title>The distribution of antibiotic resistance genes in chicken gut microbiota commensals.</title>
        <authorList>
            <person name="Juricova H."/>
            <person name="Matiasovicova J."/>
            <person name="Kubasova T."/>
            <person name="Cejkova D."/>
            <person name="Rychlik I."/>
        </authorList>
    </citation>
    <scope>NUCLEOTIDE SEQUENCE [LARGE SCALE GENOMIC DNA]</scope>
    <source>
        <strain evidence="2 3">An562</strain>
    </source>
</reference>
<protein>
    <submittedName>
        <fullName evidence="2">Uncharacterized protein</fullName>
    </submittedName>
</protein>
<comment type="caution">
    <text evidence="2">The sequence shown here is derived from an EMBL/GenBank/DDBJ whole genome shotgun (WGS) entry which is preliminary data.</text>
</comment>
<sequence>MTRKETLFQDSLLWITISALLCALVALFFAFNTQAKASLSVVTVDIEKVTDAQKLIWVKRMREGETDKVLTESRAFQSKLEQVIVSIVGKDTIVIDKKSVLLAPTDTDITAEVMQKLNLSEVETRRLYEALENDVFADFPALKKGGH</sequence>
<evidence type="ECO:0000256" key="1">
    <source>
        <dbReference type="SAM" id="Phobius"/>
    </source>
</evidence>
<keyword evidence="3" id="KW-1185">Reference proteome</keyword>
<keyword evidence="1" id="KW-0812">Transmembrane</keyword>
<dbReference type="RefSeq" id="WP_205050590.1">
    <property type="nucleotide sequence ID" value="NZ_JACJKX010000012.1"/>
</dbReference>
<keyword evidence="1" id="KW-0472">Membrane</keyword>
<evidence type="ECO:0000313" key="3">
    <source>
        <dbReference type="Proteomes" id="UP000777002"/>
    </source>
</evidence>
<evidence type="ECO:0000313" key="2">
    <source>
        <dbReference type="EMBL" id="MBM6929001.1"/>
    </source>
</evidence>
<feature type="transmembrane region" description="Helical" evidence="1">
    <location>
        <begin position="12"/>
        <end position="31"/>
    </location>
</feature>
<dbReference type="Proteomes" id="UP000777002">
    <property type="component" value="Unassembled WGS sequence"/>
</dbReference>
<proteinExistence type="predicted"/>
<organism evidence="2 3">
    <name type="scientific">Parasutterella secunda</name>
    <dbReference type="NCBI Taxonomy" id="626947"/>
    <lineage>
        <taxon>Bacteria</taxon>
        <taxon>Pseudomonadati</taxon>
        <taxon>Pseudomonadota</taxon>
        <taxon>Betaproteobacteria</taxon>
        <taxon>Burkholderiales</taxon>
        <taxon>Sutterellaceae</taxon>
        <taxon>Parasutterella</taxon>
    </lineage>
</organism>